<evidence type="ECO:0000256" key="1">
    <source>
        <dbReference type="SAM" id="Coils"/>
    </source>
</evidence>
<evidence type="ECO:0000313" key="2">
    <source>
        <dbReference type="EMBL" id="MDB8688442.1"/>
    </source>
</evidence>
<dbReference type="EMBL" id="JAQMLA010000085">
    <property type="protein sequence ID" value="MDB8688442.1"/>
    <property type="molecule type" value="Genomic_DNA"/>
</dbReference>
<name>A0A415S242_MEDGN</name>
<dbReference type="Proteomes" id="UP001212160">
    <property type="component" value="Unassembled WGS sequence"/>
</dbReference>
<keyword evidence="1" id="KW-0175">Coiled coil</keyword>
<evidence type="ECO:0000313" key="4">
    <source>
        <dbReference type="Proteomes" id="UP000285610"/>
    </source>
</evidence>
<gene>
    <name evidence="3" type="ORF">DWZ50_18460</name>
    <name evidence="2" type="ORF">PNW85_17610</name>
</gene>
<accession>A0A415S242</accession>
<reference evidence="2" key="2">
    <citation type="submission" date="2023-01" db="EMBL/GenBank/DDBJ databases">
        <title>Human gut microbiome strain richness.</title>
        <authorList>
            <person name="Chen-Liaw A."/>
        </authorList>
    </citation>
    <scope>NUCLEOTIDE SEQUENCE</scope>
    <source>
        <strain evidence="2">RTP21484st1_H11_RTP21484_190118</strain>
    </source>
</reference>
<dbReference type="RefSeq" id="WP_118445361.1">
    <property type="nucleotide sequence ID" value="NZ_JAQMLA010000085.1"/>
</dbReference>
<reference evidence="3 4" key="1">
    <citation type="submission" date="2018-08" db="EMBL/GenBank/DDBJ databases">
        <title>A genome reference for cultivated species of the human gut microbiota.</title>
        <authorList>
            <person name="Zou Y."/>
            <person name="Xue W."/>
            <person name="Luo G."/>
        </authorList>
    </citation>
    <scope>NUCLEOTIDE SEQUENCE [LARGE SCALE GENOMIC DNA]</scope>
    <source>
        <strain evidence="3 4">AF33-12</strain>
    </source>
</reference>
<proteinExistence type="predicted"/>
<sequence length="59" mass="6993">MWKYVAAAIAAGTALGLYCCLRTGAREDRRMEELRRRKEEEELDELLKELEEMEEDQDE</sequence>
<dbReference type="EMBL" id="QRQE01000075">
    <property type="protein sequence ID" value="RHM69169.1"/>
    <property type="molecule type" value="Genomic_DNA"/>
</dbReference>
<feature type="coiled-coil region" evidence="1">
    <location>
        <begin position="24"/>
        <end position="56"/>
    </location>
</feature>
<organism evidence="3 4">
    <name type="scientific">Mediterraneibacter gnavus</name>
    <name type="common">Ruminococcus gnavus</name>
    <dbReference type="NCBI Taxonomy" id="33038"/>
    <lineage>
        <taxon>Bacteria</taxon>
        <taxon>Bacillati</taxon>
        <taxon>Bacillota</taxon>
        <taxon>Clostridia</taxon>
        <taxon>Lachnospirales</taxon>
        <taxon>Lachnospiraceae</taxon>
        <taxon>Mediterraneibacter</taxon>
    </lineage>
</organism>
<dbReference type="AlphaFoldDB" id="A0A415S242"/>
<protein>
    <submittedName>
        <fullName evidence="3">Uncharacterized protein</fullName>
    </submittedName>
</protein>
<evidence type="ECO:0000313" key="3">
    <source>
        <dbReference type="EMBL" id="RHM69169.1"/>
    </source>
</evidence>
<comment type="caution">
    <text evidence="3">The sequence shown here is derived from an EMBL/GenBank/DDBJ whole genome shotgun (WGS) entry which is preliminary data.</text>
</comment>
<dbReference type="Proteomes" id="UP000285610">
    <property type="component" value="Unassembled WGS sequence"/>
</dbReference>